<feature type="signal peptide" evidence="1">
    <location>
        <begin position="1"/>
        <end position="21"/>
    </location>
</feature>
<sequence>MNNVTVSVLFVLALSFSSVSALGETENLCDSGRDTIFTCRLGDGKRSVISLCKGRAPLTVDYRRGTIGGVESKIVFDRDKPIFRWVDVATYTTYFGFEQSRDSYVFGNPQEKFGARAFLEISKDGELVSMFRCHENSFGKKDYDSPAVIDVADEVVRGGGFEFPP</sequence>
<dbReference type="AlphaFoldDB" id="A0A7W2KDC0"/>
<evidence type="ECO:0000313" key="3">
    <source>
        <dbReference type="Proteomes" id="UP000545074"/>
    </source>
</evidence>
<organism evidence="2 3">
    <name type="scientific">Pseudomonas juntendi</name>
    <dbReference type="NCBI Taxonomy" id="2666183"/>
    <lineage>
        <taxon>Bacteria</taxon>
        <taxon>Pseudomonadati</taxon>
        <taxon>Pseudomonadota</taxon>
        <taxon>Gammaproteobacteria</taxon>
        <taxon>Pseudomonadales</taxon>
        <taxon>Pseudomonadaceae</taxon>
        <taxon>Pseudomonas</taxon>
    </lineage>
</organism>
<comment type="caution">
    <text evidence="2">The sequence shown here is derived from an EMBL/GenBank/DDBJ whole genome shotgun (WGS) entry which is preliminary data.</text>
</comment>
<evidence type="ECO:0000256" key="1">
    <source>
        <dbReference type="SAM" id="SignalP"/>
    </source>
</evidence>
<dbReference type="EMBL" id="JACGCX010000002">
    <property type="protein sequence ID" value="MBA6096439.1"/>
    <property type="molecule type" value="Genomic_DNA"/>
</dbReference>
<dbReference type="Proteomes" id="UP000545074">
    <property type="component" value="Unassembled WGS sequence"/>
</dbReference>
<reference evidence="2 3" key="1">
    <citation type="submission" date="2020-07" db="EMBL/GenBank/DDBJ databases">
        <title>Diversity of carbapenemase encoding genes among Pseudomonas putida group clinical isolates in a tertiary Brazilian hospital.</title>
        <authorList>
            <person name="Alberto-Lei F."/>
            <person name="Nodari C.S."/>
            <person name="Streling A.P."/>
            <person name="Paulino J.T."/>
            <person name="Bessa-Neto F.O."/>
            <person name="Cayo R."/>
            <person name="Gales A.C."/>
        </authorList>
    </citation>
    <scope>NUCLEOTIDE SEQUENCE [LARGE SCALE GENOMIC DNA]</scope>
    <source>
        <strain evidence="2 3">12815</strain>
    </source>
</reference>
<name>A0A7W2KDC0_9PSED</name>
<feature type="chain" id="PRO_5031573246" evidence="1">
    <location>
        <begin position="22"/>
        <end position="165"/>
    </location>
</feature>
<keyword evidence="1" id="KW-0732">Signal</keyword>
<protein>
    <submittedName>
        <fullName evidence="2">Uncharacterized protein</fullName>
    </submittedName>
</protein>
<evidence type="ECO:0000313" key="2">
    <source>
        <dbReference type="EMBL" id="MBA6096439.1"/>
    </source>
</evidence>
<accession>A0A7W2KDC0</accession>
<proteinExistence type="predicted"/>
<dbReference type="RefSeq" id="WP_182388999.1">
    <property type="nucleotide sequence ID" value="NZ_JACGCX010000002.1"/>
</dbReference>
<gene>
    <name evidence="2" type="ORF">H4C80_04670</name>
</gene>